<dbReference type="GO" id="GO:0030554">
    <property type="term" value="F:adenyl nucleotide binding"/>
    <property type="evidence" value="ECO:0007669"/>
    <property type="project" value="UniProtKB-ARBA"/>
</dbReference>
<dbReference type="Pfam" id="PF00535">
    <property type="entry name" value="Glycos_transf_2"/>
    <property type="match status" value="1"/>
</dbReference>
<evidence type="ECO:0000259" key="2">
    <source>
        <dbReference type="Pfam" id="PF08240"/>
    </source>
</evidence>
<reference evidence="4" key="1">
    <citation type="submission" date="2016-10" db="EMBL/GenBank/DDBJ databases">
        <authorList>
            <person name="Varghese N."/>
            <person name="Submissions S."/>
        </authorList>
    </citation>
    <scope>NUCLEOTIDE SEQUENCE [LARGE SCALE GENOMIC DNA]</scope>
    <source>
        <strain evidence="4">CGMCC 1.10118</strain>
    </source>
</reference>
<feature type="domain" description="Alcohol dehydrogenase-like N-terminal" evidence="2">
    <location>
        <begin position="318"/>
        <end position="425"/>
    </location>
</feature>
<protein>
    <submittedName>
        <fullName evidence="3">D-arabinose 1-dehydrogenase, Zn-dependent alcohol dehydrogenase family</fullName>
    </submittedName>
</protein>
<accession>A0A1H3JQX8</accession>
<dbReference type="InterPro" id="IPR001173">
    <property type="entry name" value="Glyco_trans_2-like"/>
</dbReference>
<dbReference type="GO" id="GO:0016616">
    <property type="term" value="F:oxidoreductase activity, acting on the CH-OH group of donors, NAD or NADP as acceptor"/>
    <property type="evidence" value="ECO:0007669"/>
    <property type="project" value="UniProtKB-ARBA"/>
</dbReference>
<dbReference type="OrthoDB" id="46222at2157"/>
<dbReference type="InterPro" id="IPR011032">
    <property type="entry name" value="GroES-like_sf"/>
</dbReference>
<dbReference type="SUPFAM" id="SSF53448">
    <property type="entry name" value="Nucleotide-diphospho-sugar transferases"/>
    <property type="match status" value="1"/>
</dbReference>
<dbReference type="SUPFAM" id="SSF50129">
    <property type="entry name" value="GroES-like"/>
    <property type="match status" value="1"/>
</dbReference>
<dbReference type="AlphaFoldDB" id="A0A1H3JQX8"/>
<dbReference type="GO" id="GO:0044010">
    <property type="term" value="P:single-species biofilm formation"/>
    <property type="evidence" value="ECO:0007669"/>
    <property type="project" value="TreeGrafter"/>
</dbReference>
<sequence length="603" mass="66675">MVETSIVIRSFNEAEHIGDVLEAVSGQEYQDFEIILVDSGSTDGTLEIAKEYVDKIEFVAPQDFTFGYSCNVGCQAAEGDYVSFLSAHAIPTDSEWLGTMLDHFKDEDVAMVYSNQVGIDETKFAERRLFNQLFPDESKRQTPPDYFANNASSVIRRDLWEEHKYNEYLTGHEDIEWAKHFIESGYVVIYESDSCIYHIHDETWDQVFSRFEREASADVEIGIKQPSDRWAEYAKLPYDISRDILSAIATGEADRSTVSEIIKFRYCQHIGTASGLMSDSDLEANRYEYFYAGANQKVIIDSNGNASLESSPLPEVKPSEVLIRIDYAGVQADDRSVDGHDPEQYPIVPGESYVGTVVKRGANASSVNVGDVVIGKTEFPCGLCSACSEGKFEDCQDPVKLGVDTDEGPYSRFMTAPADHVYPLDSHIDPKLGVLASRMRSQISGIEKALAVSPENPTCYIIGNTHDAELCVELVKNREVQSQQLTLNEYIQGVSDSNMSSPDIVVNAIESAGALESILASTEQGTVITQIGEVDEFSSSDLAGKTLIHTAHTKMNDLNEVTEELAKLGTSEVEITEYPLSQYDSAWADSTDNSKVQIISISS</sequence>
<evidence type="ECO:0000313" key="4">
    <source>
        <dbReference type="Proteomes" id="UP000199170"/>
    </source>
</evidence>
<keyword evidence="4" id="KW-1185">Reference proteome</keyword>
<dbReference type="Gene3D" id="3.90.550.10">
    <property type="entry name" value="Spore Coat Polysaccharide Biosynthesis Protein SpsA, Chain A"/>
    <property type="match status" value="1"/>
</dbReference>
<dbReference type="Gene3D" id="3.90.180.10">
    <property type="entry name" value="Medium-chain alcohol dehydrogenases, catalytic domain"/>
    <property type="match status" value="1"/>
</dbReference>
<dbReference type="GO" id="GO:0044281">
    <property type="term" value="P:small molecule metabolic process"/>
    <property type="evidence" value="ECO:0007669"/>
    <property type="project" value="UniProtKB-ARBA"/>
</dbReference>
<dbReference type="InterPro" id="IPR050834">
    <property type="entry name" value="Glycosyltransf_2"/>
</dbReference>
<dbReference type="PANTHER" id="PTHR43685:SF13">
    <property type="entry name" value="O ANTIGEN BIOSYNTHESIS RHAMNOSYLTRANSFERASE RFBN"/>
    <property type="match status" value="1"/>
</dbReference>
<dbReference type="Proteomes" id="UP000199170">
    <property type="component" value="Unassembled WGS sequence"/>
</dbReference>
<dbReference type="Pfam" id="PF08240">
    <property type="entry name" value="ADH_N"/>
    <property type="match status" value="1"/>
</dbReference>
<evidence type="ECO:0000259" key="1">
    <source>
        <dbReference type="Pfam" id="PF00535"/>
    </source>
</evidence>
<dbReference type="GO" id="GO:0043168">
    <property type="term" value="F:anion binding"/>
    <property type="evidence" value="ECO:0007669"/>
    <property type="project" value="UniProtKB-ARBA"/>
</dbReference>
<dbReference type="EMBL" id="FNPB01000015">
    <property type="protein sequence ID" value="SDY42317.1"/>
    <property type="molecule type" value="Genomic_DNA"/>
</dbReference>
<dbReference type="PANTHER" id="PTHR43685">
    <property type="entry name" value="GLYCOSYLTRANSFERASE"/>
    <property type="match status" value="1"/>
</dbReference>
<dbReference type="STRING" id="660517.SAMN04487946_1159"/>
<feature type="domain" description="Glycosyltransferase 2-like" evidence="1">
    <location>
        <begin position="5"/>
        <end position="159"/>
    </location>
</feature>
<evidence type="ECO:0000313" key="3">
    <source>
        <dbReference type="EMBL" id="SDY42317.1"/>
    </source>
</evidence>
<dbReference type="RefSeq" id="WP_089769189.1">
    <property type="nucleotide sequence ID" value="NZ_FNPB01000015.1"/>
</dbReference>
<organism evidence="3 4">
    <name type="scientific">Halobellus clavatus</name>
    <dbReference type="NCBI Taxonomy" id="660517"/>
    <lineage>
        <taxon>Archaea</taxon>
        <taxon>Methanobacteriati</taxon>
        <taxon>Methanobacteriota</taxon>
        <taxon>Stenosarchaea group</taxon>
        <taxon>Halobacteria</taxon>
        <taxon>Halobacteriales</taxon>
        <taxon>Haloferacaceae</taxon>
        <taxon>Halobellus</taxon>
    </lineage>
</organism>
<name>A0A1H3JQX8_9EURY</name>
<dbReference type="InterPro" id="IPR013154">
    <property type="entry name" value="ADH-like_N"/>
</dbReference>
<gene>
    <name evidence="3" type="ORF">SAMN04487946_1159</name>
</gene>
<dbReference type="InterPro" id="IPR029044">
    <property type="entry name" value="Nucleotide-diphossugar_trans"/>
</dbReference>
<proteinExistence type="predicted"/>